<accession>A0A843VIH2</accession>
<comment type="caution">
    <text evidence="1">The sequence shown here is derived from an EMBL/GenBank/DDBJ whole genome shotgun (WGS) entry which is preliminary data.</text>
</comment>
<reference evidence="1" key="1">
    <citation type="submission" date="2017-07" db="EMBL/GenBank/DDBJ databases">
        <title>Taro Niue Genome Assembly and Annotation.</title>
        <authorList>
            <person name="Atibalentja N."/>
            <person name="Keating K."/>
            <person name="Fields C.J."/>
        </authorList>
    </citation>
    <scope>NUCLEOTIDE SEQUENCE</scope>
    <source>
        <strain evidence="1">Niue_2</strain>
        <tissue evidence="1">Leaf</tissue>
    </source>
</reference>
<keyword evidence="2" id="KW-1185">Reference proteome</keyword>
<proteinExistence type="predicted"/>
<sequence>MACSFWRWRQIWKAPFGRQKASSESCRHCLGLVSTLLGTSIDTARTSVDTAWDCVDTLSQSGNWVFWRLGLVSTLPGTSVDTA</sequence>
<gene>
    <name evidence="1" type="ORF">Taro_023829</name>
</gene>
<dbReference type="EMBL" id="NMUH01001316">
    <property type="protein sequence ID" value="MQL91219.1"/>
    <property type="molecule type" value="Genomic_DNA"/>
</dbReference>
<organism evidence="1 2">
    <name type="scientific">Colocasia esculenta</name>
    <name type="common">Wild taro</name>
    <name type="synonym">Arum esculentum</name>
    <dbReference type="NCBI Taxonomy" id="4460"/>
    <lineage>
        <taxon>Eukaryota</taxon>
        <taxon>Viridiplantae</taxon>
        <taxon>Streptophyta</taxon>
        <taxon>Embryophyta</taxon>
        <taxon>Tracheophyta</taxon>
        <taxon>Spermatophyta</taxon>
        <taxon>Magnoliopsida</taxon>
        <taxon>Liliopsida</taxon>
        <taxon>Araceae</taxon>
        <taxon>Aroideae</taxon>
        <taxon>Colocasieae</taxon>
        <taxon>Colocasia</taxon>
    </lineage>
</organism>
<dbReference type="Proteomes" id="UP000652761">
    <property type="component" value="Unassembled WGS sequence"/>
</dbReference>
<dbReference type="AlphaFoldDB" id="A0A843VIH2"/>
<evidence type="ECO:0000313" key="1">
    <source>
        <dbReference type="EMBL" id="MQL91219.1"/>
    </source>
</evidence>
<name>A0A843VIH2_COLES</name>
<evidence type="ECO:0000313" key="2">
    <source>
        <dbReference type="Proteomes" id="UP000652761"/>
    </source>
</evidence>
<protein>
    <submittedName>
        <fullName evidence="1">Uncharacterized protein</fullName>
    </submittedName>
</protein>